<feature type="repeat" description="ANK" evidence="9">
    <location>
        <begin position="512"/>
        <end position="544"/>
    </location>
</feature>
<dbReference type="InterPro" id="IPR000014">
    <property type="entry name" value="PAS"/>
</dbReference>
<dbReference type="SMART" id="SM00388">
    <property type="entry name" value="HisKA"/>
    <property type="match status" value="1"/>
</dbReference>
<keyword evidence="7" id="KW-0418">Kinase</keyword>
<keyword evidence="9" id="KW-0040">ANK repeat</keyword>
<feature type="domain" description="PAS" evidence="14">
    <location>
        <begin position="1566"/>
        <end position="1623"/>
    </location>
</feature>
<dbReference type="PROSITE" id="PS50110">
    <property type="entry name" value="RESPONSE_REGULATORY"/>
    <property type="match status" value="1"/>
</dbReference>
<dbReference type="Gene3D" id="3.90.1150.10">
    <property type="entry name" value="Aspartate Aminotransferase, domain 1"/>
    <property type="match status" value="1"/>
</dbReference>
<dbReference type="SUPFAM" id="SSF53383">
    <property type="entry name" value="PLP-dependent transferases"/>
    <property type="match status" value="1"/>
</dbReference>
<dbReference type="InterPro" id="IPR005467">
    <property type="entry name" value="His_kinase_dom"/>
</dbReference>
<dbReference type="EC" id="2.7.13.3" evidence="3"/>
<dbReference type="InterPro" id="IPR011006">
    <property type="entry name" value="CheY-like_superfamily"/>
</dbReference>
<dbReference type="FunFam" id="3.30.565.10:FF:000010">
    <property type="entry name" value="Sensor histidine kinase RcsC"/>
    <property type="match status" value="1"/>
</dbReference>
<dbReference type="PANTHER" id="PTHR45339">
    <property type="entry name" value="HYBRID SIGNAL TRANSDUCTION HISTIDINE KINASE J"/>
    <property type="match status" value="1"/>
</dbReference>
<dbReference type="InterPro" id="IPR036890">
    <property type="entry name" value="HATPase_C_sf"/>
</dbReference>
<dbReference type="PROSITE" id="PS50112">
    <property type="entry name" value="PAS"/>
    <property type="match status" value="1"/>
</dbReference>
<dbReference type="GO" id="GO:0000155">
    <property type="term" value="F:phosphorelay sensor kinase activity"/>
    <property type="evidence" value="ECO:0007669"/>
    <property type="project" value="InterPro"/>
</dbReference>
<dbReference type="FunFam" id="3.30.450.20:FF:000136">
    <property type="entry name" value="Sensor histidine kinase/response regulator Fos-1"/>
    <property type="match status" value="1"/>
</dbReference>
<dbReference type="CDD" id="cd16922">
    <property type="entry name" value="HATPase_EvgS-ArcB-TorS-like"/>
    <property type="match status" value="1"/>
</dbReference>
<feature type="region of interest" description="Disordered" evidence="11">
    <location>
        <begin position="445"/>
        <end position="472"/>
    </location>
</feature>
<evidence type="ECO:0000259" key="13">
    <source>
        <dbReference type="PROSITE" id="PS50110"/>
    </source>
</evidence>
<dbReference type="SUPFAM" id="SSF48403">
    <property type="entry name" value="Ankyrin repeat"/>
    <property type="match status" value="1"/>
</dbReference>
<dbReference type="Gene3D" id="1.10.287.130">
    <property type="match status" value="1"/>
</dbReference>
<dbReference type="InterPro" id="IPR003594">
    <property type="entry name" value="HATPase_dom"/>
</dbReference>
<evidence type="ECO:0000256" key="6">
    <source>
        <dbReference type="ARBA" id="ARBA00022679"/>
    </source>
</evidence>
<dbReference type="Gene3D" id="3.40.50.2300">
    <property type="match status" value="1"/>
</dbReference>
<dbReference type="Pfam" id="PF00512">
    <property type="entry name" value="HisKA"/>
    <property type="match status" value="1"/>
</dbReference>
<dbReference type="InterPro" id="IPR015421">
    <property type="entry name" value="PyrdxlP-dep_Trfase_major"/>
</dbReference>
<dbReference type="PANTHER" id="PTHR45339:SF1">
    <property type="entry name" value="HYBRID SIGNAL TRANSDUCTION HISTIDINE KINASE J"/>
    <property type="match status" value="1"/>
</dbReference>
<comment type="caution">
    <text evidence="16">The sequence shown here is derived from an EMBL/GenBank/DDBJ whole genome shotgun (WGS) entry which is preliminary data.</text>
</comment>
<keyword evidence="8" id="KW-0902">Two-component regulatory system</keyword>
<keyword evidence="4" id="KW-0963">Cytoplasm</keyword>
<accession>A0A261Y2I2</accession>
<dbReference type="InterPro" id="IPR004358">
    <property type="entry name" value="Sig_transdc_His_kin-like_C"/>
</dbReference>
<dbReference type="InterPro" id="IPR036770">
    <property type="entry name" value="Ankyrin_rpt-contain_sf"/>
</dbReference>
<dbReference type="FunFam" id="1.10.287.130:FF:000030">
    <property type="entry name" value="Putative histidine kinase 5"/>
    <property type="match status" value="1"/>
</dbReference>
<feature type="compositionally biased region" description="Acidic residues" evidence="11">
    <location>
        <begin position="458"/>
        <end position="472"/>
    </location>
</feature>
<evidence type="ECO:0000256" key="1">
    <source>
        <dbReference type="ARBA" id="ARBA00000085"/>
    </source>
</evidence>
<dbReference type="Pfam" id="PF00266">
    <property type="entry name" value="Aminotran_5"/>
    <property type="match status" value="1"/>
</dbReference>
<evidence type="ECO:0000256" key="2">
    <source>
        <dbReference type="ARBA" id="ARBA00004496"/>
    </source>
</evidence>
<dbReference type="SUPFAM" id="SSF52172">
    <property type="entry name" value="CheY-like"/>
    <property type="match status" value="1"/>
</dbReference>
<evidence type="ECO:0000256" key="9">
    <source>
        <dbReference type="PROSITE-ProRule" id="PRU00023"/>
    </source>
</evidence>
<feature type="domain" description="PAC" evidence="15">
    <location>
        <begin position="1641"/>
        <end position="1692"/>
    </location>
</feature>
<dbReference type="PRINTS" id="PR00344">
    <property type="entry name" value="BCTRLSENSOR"/>
</dbReference>
<dbReference type="Gene3D" id="1.25.40.20">
    <property type="entry name" value="Ankyrin repeat-containing domain"/>
    <property type="match status" value="2"/>
</dbReference>
<evidence type="ECO:0000256" key="11">
    <source>
        <dbReference type="SAM" id="MobiDB-lite"/>
    </source>
</evidence>
<feature type="modified residue" description="4-aspartylphosphate" evidence="10">
    <location>
        <position position="2013"/>
    </location>
</feature>
<evidence type="ECO:0000256" key="3">
    <source>
        <dbReference type="ARBA" id="ARBA00012438"/>
    </source>
</evidence>
<feature type="domain" description="Response regulatory" evidence="13">
    <location>
        <begin position="1961"/>
        <end position="2078"/>
    </location>
</feature>
<dbReference type="SMART" id="SM00448">
    <property type="entry name" value="REC"/>
    <property type="match status" value="1"/>
</dbReference>
<dbReference type="InterPro" id="IPR015424">
    <property type="entry name" value="PyrdxlP-dep_Trfase"/>
</dbReference>
<proteinExistence type="predicted"/>
<dbReference type="SUPFAM" id="SSF55874">
    <property type="entry name" value="ATPase domain of HSP90 chaperone/DNA topoisomerase II/histidine kinase"/>
    <property type="match status" value="1"/>
</dbReference>
<feature type="repeat" description="ANK" evidence="9">
    <location>
        <begin position="413"/>
        <end position="445"/>
    </location>
</feature>
<feature type="repeat" description="ANK" evidence="9">
    <location>
        <begin position="380"/>
        <end position="412"/>
    </location>
</feature>
<organism evidence="16 17">
    <name type="scientific">Bifiguratus adelaidae</name>
    <dbReference type="NCBI Taxonomy" id="1938954"/>
    <lineage>
        <taxon>Eukaryota</taxon>
        <taxon>Fungi</taxon>
        <taxon>Fungi incertae sedis</taxon>
        <taxon>Mucoromycota</taxon>
        <taxon>Mucoromycotina</taxon>
        <taxon>Endogonomycetes</taxon>
        <taxon>Endogonales</taxon>
        <taxon>Endogonales incertae sedis</taxon>
        <taxon>Bifiguratus</taxon>
    </lineage>
</organism>
<gene>
    <name evidence="16" type="ORF">BZG36_02356</name>
</gene>
<comment type="catalytic activity">
    <reaction evidence="1">
        <text>ATP + protein L-histidine = ADP + protein N-phospho-L-histidine.</text>
        <dbReference type="EC" id="2.7.13.3"/>
    </reaction>
</comment>
<keyword evidence="17" id="KW-1185">Reference proteome</keyword>
<evidence type="ECO:0000259" key="14">
    <source>
        <dbReference type="PROSITE" id="PS50112"/>
    </source>
</evidence>
<dbReference type="SUPFAM" id="SSF47384">
    <property type="entry name" value="Homodimeric domain of signal transducing histidine kinase"/>
    <property type="match status" value="1"/>
</dbReference>
<evidence type="ECO:0000256" key="10">
    <source>
        <dbReference type="PROSITE-ProRule" id="PRU00169"/>
    </source>
</evidence>
<evidence type="ECO:0000313" key="17">
    <source>
        <dbReference type="Proteomes" id="UP000242875"/>
    </source>
</evidence>
<evidence type="ECO:0000256" key="5">
    <source>
        <dbReference type="ARBA" id="ARBA00022553"/>
    </source>
</evidence>
<dbReference type="NCBIfam" id="TIGR00229">
    <property type="entry name" value="sensory_box"/>
    <property type="match status" value="1"/>
</dbReference>
<protein>
    <recommendedName>
        <fullName evidence="3">histidine kinase</fullName>
        <ecNumber evidence="3">2.7.13.3</ecNumber>
    </recommendedName>
</protein>
<dbReference type="Gene3D" id="3.40.640.10">
    <property type="entry name" value="Type I PLP-dependent aspartate aminotransferase-like (Major domain)"/>
    <property type="match status" value="1"/>
</dbReference>
<evidence type="ECO:0000256" key="8">
    <source>
        <dbReference type="ARBA" id="ARBA00023012"/>
    </source>
</evidence>
<dbReference type="CDD" id="cd00130">
    <property type="entry name" value="PAS"/>
    <property type="match status" value="1"/>
</dbReference>
<evidence type="ECO:0000259" key="15">
    <source>
        <dbReference type="PROSITE" id="PS50113"/>
    </source>
</evidence>
<dbReference type="OrthoDB" id="10264306at2759"/>
<dbReference type="SUPFAM" id="SSF55785">
    <property type="entry name" value="PYP-like sensor domain (PAS domain)"/>
    <property type="match status" value="1"/>
</dbReference>
<sequence>MAELALNFIVVANERAYFPTYHQLRISLDEDIAALREAIKPSLAHEAHLRKLFAQDRSNASLRDPYVGLVDVHGDKAGFDVLKVRRRLVDKDATKERVTEALSVPLPGGPRCDATKSDEKHVLALPDSMRREHGEALCVDRQTFLSRFAVFTEGSLSTFTQDDWQNVLVAGGSVLACLLPVPASVAVNGRRAQRKFYHEESYVGSDIDLFIYGLNEEQAKLKMERLAEVIAEGIPWDTLCVRTKHAVTIVSQYPYRNLQIILRLYASPTEVLVGFDVDACSFGFDGQRVWATPRAVAAVMTQTNSVDMSRRSFMTENPGRQMMSGSFQPLDTDDWAEQAYLKPSEVLFSNIINGRVQQVEEILVTKGPKAAEFLLERDPVGRSPLHLALLERQTEVALVLLKYGARMTSRLVDGRAAFHIAAAMGNVNVFREMLRISAENAKKAEEDRLKKKQTSNANDEDDEDGEVEDEDDGDVVIVKKRARLEPTDDISEDLVALLEPEVLDLSVATWDEGYTAMFYTVFSGSIETVQLLADAGASMSTTVKNMSLLSAALLIESDARASAMVQALIEKGARQLRKTLEEALSDMSLSSDSEDDPTLLLSSLQIQRTSLAEARNPEHYIQICVYNHLRIDELRQEYSMLKKNDESTSREKGGGWRNESSFSDRPTMASKTQSYLAEVVSILAPRACEEWDDMMRAYGLDDRQLGKTGHQTDQFQQSFLRATPVSKTEHLTKALQRLEQTKVVFIEMTKEGYTPYGAKPLEISSRLVSRYTRLFQAVWEGDSAVVRKLTLPTPGENGPLLSASILLAEENDFARDFDRRTAHLVEIAVRRQQWSVLSTLFEEPYYDSELRIVAEPRDRSTMEEEENDSEYTHNMVSVKPVKSSLEQALAVDNFDLLLFLAEHAMCFEHLQDEIVAAQEESDADVMEKPREYPGLLISAEADPTQRQQPRAQSIPILQKAVARGATNIVRKLLENNLAGVRQLLLAAQQGARTFLSESEGGMQRKGLEALLSCDTDDQKVIRKAAGLDTKDHRNLLQALAMQDVKLQTTNVATLPVIVDLLPAYVDEHLNEPEQSGEMLAPLLNAVASRCDIAMVQALIDCGAHLETRDKLGRNVLFHAVNEHQQRKHLKPEEEIQYLENVLKLLPTGIANALAMQQATNLGLPADTVLHAAKHTSKIRLLLDKLVPQTVRELLLRRNEFGQTPLAQAVSRKDYNIFKLLLEACNQHNVLQVLRWEDAIGDTPLERVERLVIQDALNDHPARTMIDPPLQFTAKIDERFVSEPGVHPNNNLIAAFDWKTIVTQLTDWERKSKERRYQLDIDDQIAELQYVLHEAAGLLTPELREACEDLLVRLQTKQKERRHDSSHPTARSLGSEPLFNDDTKRGTGINSHLRLIRRALIEAEKSYTGPRSRVKVPVTSLQLAAKAPVVVVVVVVAERRSWDCGLQKSEISLVTEDSTVFCIVQVSHLALTGFAREEYLGRSIYDLPAYKIPAPDIKTVHSSISHAINTRAVQVMDDVDIGPDLSIYNVRVTPIFEGPDLLYVTLAAHDVTRGHPLRRDKRELLYMNETYRILVDTVKDYAIFMLDTGGHVVTWNSGAAILKGYTSDEIIGRHFSIFYGHEDRLADKPGKELQVCLREGKVEDEGWRYRKDGSRFWANVMISPIFHSGRHVGYAKVTRDLTERKAAEARLIAAFEESSKLKSDFLANMSHEIRTPMHGMLLAITMLSGTNLDQIQREYASIIEDTGSILLQVINDVLDYSKLSSGTFSITPDVLDVQEIIGTVVRNCKTTLKPGVELETYIQPGFPKHVNGDTLRYRQILQNLVGNAVKFTDKGSIKIRTTFSEHKEDDMAYEVSTEVIDTGIGVPEDAASSLFTPFSRFADSSRKRYQGTGLGLSICKSLAELMEGSVGFHSNPEGQGSVFCLTAKMGKIDNIQSEARRKAESSSPDPSVEIKRIAPHKHLLLVEDNIMNQTIMLKLLNMIGFEKVDTAWHGAEAVRMVKQKPLSYNAILMDINMPVMNGVEATVAIRKMSRDVPIIAMTGNALKGDAETYLAKGMNDYIAKPVHRQHLVKVLKVEAVRRRVLKHFNADPGEYDIIFTANATASIKLVAEMFPWQQGSQYVFFQESHTSIVGIRGFLDNIPGTTSHMVSERELKEAQYCLEKGNNEAPSLFAYPAQCNFTGTRFPQSFAHSVARNNQNFKVLLDASSFCTTAALDLSNIEGSPDFVSFSFYKIFGSPTGLGGLLVKKSNASILKKAYFGGGTVTALIGVEHWHQYYTELHEKYEDGTINFLDIIALGYAMDAWERIFTSFQHISRHVTSLTAYAYETLSRLTHCNDTPLCNFYNVSATEGRIQDATGQGPILNFNMRRADGSWIGAVEVEKRAALAGVHVRTGGFCNPGSNQLWLNISPDLIKANFANGHICGDDIDLVNELPIASLRVSFGAMTSINDIDALIVFLSKNYVDVNPRIPDPPRPFEHGEIGDSNPTTAFVRDHMSITKKPSEHAEKVCDKSSSASGGLKLSTDCCTLLPIIKEL</sequence>
<dbReference type="SMART" id="SM00387">
    <property type="entry name" value="HATPase_c"/>
    <property type="match status" value="1"/>
</dbReference>
<dbReference type="InterPro" id="IPR036097">
    <property type="entry name" value="HisK_dim/P_sf"/>
</dbReference>
<comment type="subcellular location">
    <subcellularLocation>
        <location evidence="2">Cytoplasm</location>
    </subcellularLocation>
</comment>
<evidence type="ECO:0000256" key="4">
    <source>
        <dbReference type="ARBA" id="ARBA00022490"/>
    </source>
</evidence>
<keyword evidence="5 10" id="KW-0597">Phosphoprotein</keyword>
<dbReference type="InterPro" id="IPR000700">
    <property type="entry name" value="PAS-assoc_C"/>
</dbReference>
<dbReference type="PROSITE" id="PS50113">
    <property type="entry name" value="PAC"/>
    <property type="match status" value="1"/>
</dbReference>
<dbReference type="Gene3D" id="3.30.565.10">
    <property type="entry name" value="Histidine kinase-like ATPase, C-terminal domain"/>
    <property type="match status" value="1"/>
</dbReference>
<feature type="region of interest" description="Disordered" evidence="11">
    <location>
        <begin position="644"/>
        <end position="667"/>
    </location>
</feature>
<evidence type="ECO:0000313" key="16">
    <source>
        <dbReference type="EMBL" id="OZJ04813.1"/>
    </source>
</evidence>
<dbReference type="PROSITE" id="PS50109">
    <property type="entry name" value="HIS_KIN"/>
    <property type="match status" value="1"/>
</dbReference>
<dbReference type="PROSITE" id="PS50088">
    <property type="entry name" value="ANK_REPEAT"/>
    <property type="match status" value="3"/>
</dbReference>
<evidence type="ECO:0000259" key="12">
    <source>
        <dbReference type="PROSITE" id="PS50109"/>
    </source>
</evidence>
<keyword evidence="6" id="KW-0808">Transferase</keyword>
<dbReference type="Pfam" id="PF13426">
    <property type="entry name" value="PAS_9"/>
    <property type="match status" value="1"/>
</dbReference>
<dbReference type="Proteomes" id="UP000242875">
    <property type="component" value="Unassembled WGS sequence"/>
</dbReference>
<reference evidence="16 17" key="1">
    <citation type="journal article" date="2017" name="Mycologia">
        <title>Bifiguratus adelaidae, gen. et sp. nov., a new member of Mucoromycotina in endophytic and soil-dwelling habitats.</title>
        <authorList>
            <person name="Torres-Cruz T.J."/>
            <person name="Billingsley Tobias T.L."/>
            <person name="Almatruk M."/>
            <person name="Hesse C."/>
            <person name="Kuske C.R."/>
            <person name="Desiro A."/>
            <person name="Benucci G.M."/>
            <person name="Bonito G."/>
            <person name="Stajich J.E."/>
            <person name="Dunlap C."/>
            <person name="Arnold A.E."/>
            <person name="Porras-Alfaro A."/>
        </authorList>
    </citation>
    <scope>NUCLEOTIDE SEQUENCE [LARGE SCALE GENOMIC DNA]</scope>
    <source>
        <strain evidence="16 17">AZ0501</strain>
    </source>
</reference>
<dbReference type="PROSITE" id="PS50297">
    <property type="entry name" value="ANK_REP_REGION"/>
    <property type="match status" value="1"/>
</dbReference>
<dbReference type="GO" id="GO:0005737">
    <property type="term" value="C:cytoplasm"/>
    <property type="evidence" value="ECO:0007669"/>
    <property type="project" value="UniProtKB-SubCell"/>
</dbReference>
<feature type="compositionally biased region" description="Polar residues" evidence="11">
    <location>
        <begin position="658"/>
        <end position="667"/>
    </location>
</feature>
<dbReference type="InterPro" id="IPR000192">
    <property type="entry name" value="Aminotrans_V_dom"/>
</dbReference>
<feature type="domain" description="Histidine kinase" evidence="12">
    <location>
        <begin position="1707"/>
        <end position="1930"/>
    </location>
</feature>
<dbReference type="InterPro" id="IPR035965">
    <property type="entry name" value="PAS-like_dom_sf"/>
</dbReference>
<dbReference type="CDD" id="cd17546">
    <property type="entry name" value="REC_hyHK_CKI1_RcsC-like"/>
    <property type="match status" value="1"/>
</dbReference>
<dbReference type="InterPro" id="IPR003661">
    <property type="entry name" value="HisK_dim/P_dom"/>
</dbReference>
<feature type="compositionally biased region" description="Basic and acidic residues" evidence="11">
    <location>
        <begin position="644"/>
        <end position="654"/>
    </location>
</feature>
<dbReference type="InterPro" id="IPR001789">
    <property type="entry name" value="Sig_transdc_resp-reg_receiver"/>
</dbReference>
<feature type="region of interest" description="Disordered" evidence="11">
    <location>
        <begin position="1356"/>
        <end position="1384"/>
    </location>
</feature>
<dbReference type="EMBL" id="MVBO01000029">
    <property type="protein sequence ID" value="OZJ04813.1"/>
    <property type="molecule type" value="Genomic_DNA"/>
</dbReference>
<dbReference type="Pfam" id="PF02518">
    <property type="entry name" value="HATPase_c"/>
    <property type="match status" value="1"/>
</dbReference>
<dbReference type="CDD" id="cd00082">
    <property type="entry name" value="HisKA"/>
    <property type="match status" value="1"/>
</dbReference>
<dbReference type="InterPro" id="IPR002110">
    <property type="entry name" value="Ankyrin_rpt"/>
</dbReference>
<dbReference type="InterPro" id="IPR015422">
    <property type="entry name" value="PyrdxlP-dep_Trfase_small"/>
</dbReference>
<evidence type="ECO:0000256" key="7">
    <source>
        <dbReference type="ARBA" id="ARBA00022777"/>
    </source>
</evidence>
<dbReference type="Gene3D" id="3.30.450.20">
    <property type="entry name" value="PAS domain"/>
    <property type="match status" value="1"/>
</dbReference>
<dbReference type="SMART" id="SM00248">
    <property type="entry name" value="ANK"/>
    <property type="match status" value="6"/>
</dbReference>
<name>A0A261Y2I2_9FUNG</name>
<feature type="compositionally biased region" description="Basic and acidic residues" evidence="11">
    <location>
        <begin position="1356"/>
        <end position="1365"/>
    </location>
</feature>